<feature type="domain" description="HTH araC/xylS-type" evidence="4">
    <location>
        <begin position="194"/>
        <end position="292"/>
    </location>
</feature>
<dbReference type="InterPro" id="IPR009057">
    <property type="entry name" value="Homeodomain-like_sf"/>
</dbReference>
<comment type="caution">
    <text evidence="5">The sequence shown here is derived from an EMBL/GenBank/DDBJ whole genome shotgun (WGS) entry which is preliminary data.</text>
</comment>
<dbReference type="EMBL" id="JBIYSL010000001">
    <property type="protein sequence ID" value="MFK0521978.1"/>
    <property type="molecule type" value="Genomic_DNA"/>
</dbReference>
<dbReference type="SUPFAM" id="SSF46689">
    <property type="entry name" value="Homeodomain-like"/>
    <property type="match status" value="2"/>
</dbReference>
<dbReference type="RefSeq" id="WP_402872774.1">
    <property type="nucleotide sequence ID" value="NZ_JBIYSL010000001.1"/>
</dbReference>
<organism evidence="5 6">
    <name type="scientific">Paenibacillus illinoisensis</name>
    <dbReference type="NCBI Taxonomy" id="59845"/>
    <lineage>
        <taxon>Bacteria</taxon>
        <taxon>Bacillati</taxon>
        <taxon>Bacillota</taxon>
        <taxon>Bacilli</taxon>
        <taxon>Bacillales</taxon>
        <taxon>Paenibacillaceae</taxon>
        <taxon>Paenibacillus</taxon>
    </lineage>
</organism>
<dbReference type="Pfam" id="PF12833">
    <property type="entry name" value="HTH_18"/>
    <property type="match status" value="1"/>
</dbReference>
<sequence>MQGAILTNEQYREVATHGSINFPIQYYLDDTLYFHNQTINRHWHPELEFALIQEGKVDYWIGGNKRTLEAGDGVFVNTRVIHGYEAIERALVPNIVFSPEFISGGNHLVFQKFVQPITFSTISGLFLNKKVKWQDEILHSLNKVFELMNSKNMTKELDLQILMSSIWRTLYLHQESCKTLPHSSTSYILQTRLQLMLDFIFKNYERKIHLTDIADAAKVSKSEALRCFKLGADITPVEYLIQYRLSKAKELLLNSEKNVTEIASHVGFENVGYFSRMFKKNYGATPKLLRKTSLQKIQ</sequence>
<evidence type="ECO:0000256" key="1">
    <source>
        <dbReference type="ARBA" id="ARBA00023015"/>
    </source>
</evidence>
<dbReference type="SMART" id="SM00342">
    <property type="entry name" value="HTH_ARAC"/>
    <property type="match status" value="1"/>
</dbReference>
<keyword evidence="2" id="KW-0238">DNA-binding</keyword>
<proteinExistence type="predicted"/>
<dbReference type="PROSITE" id="PS00041">
    <property type="entry name" value="HTH_ARAC_FAMILY_1"/>
    <property type="match status" value="1"/>
</dbReference>
<reference evidence="5 6" key="1">
    <citation type="submission" date="2024-11" db="EMBL/GenBank/DDBJ databases">
        <title>Identification and Characterization of a Novel Fosfomycin Bacillithiol Transferase FosB8 in Paenibacillus illinoisensis.</title>
        <authorList>
            <person name="Lu W."/>
        </authorList>
    </citation>
    <scope>NUCLEOTIDE SEQUENCE [LARGE SCALE GENOMIC DNA]</scope>
    <source>
        <strain evidence="5 6">WP77</strain>
    </source>
</reference>
<accession>A0ABW8HRR4</accession>
<name>A0ABW8HRR4_9BACL</name>
<dbReference type="PROSITE" id="PS01124">
    <property type="entry name" value="HTH_ARAC_FAMILY_2"/>
    <property type="match status" value="1"/>
</dbReference>
<dbReference type="Gene3D" id="1.10.10.60">
    <property type="entry name" value="Homeodomain-like"/>
    <property type="match status" value="2"/>
</dbReference>
<dbReference type="InterPro" id="IPR020449">
    <property type="entry name" value="Tscrpt_reg_AraC-type_HTH"/>
</dbReference>
<dbReference type="Pfam" id="PF07883">
    <property type="entry name" value="Cupin_2"/>
    <property type="match status" value="1"/>
</dbReference>
<dbReference type="PRINTS" id="PR00032">
    <property type="entry name" value="HTHARAC"/>
</dbReference>
<evidence type="ECO:0000256" key="3">
    <source>
        <dbReference type="ARBA" id="ARBA00023163"/>
    </source>
</evidence>
<evidence type="ECO:0000256" key="2">
    <source>
        <dbReference type="ARBA" id="ARBA00023125"/>
    </source>
</evidence>
<dbReference type="Gene3D" id="2.60.120.10">
    <property type="entry name" value="Jelly Rolls"/>
    <property type="match status" value="1"/>
</dbReference>
<keyword evidence="3" id="KW-0804">Transcription</keyword>
<protein>
    <submittedName>
        <fullName evidence="5">Helix-turn-helix domain-containing protein</fullName>
    </submittedName>
</protein>
<dbReference type="Proteomes" id="UP001618531">
    <property type="component" value="Unassembled WGS sequence"/>
</dbReference>
<dbReference type="PANTHER" id="PTHR43280:SF28">
    <property type="entry name" value="HTH-TYPE TRANSCRIPTIONAL ACTIVATOR RHAS"/>
    <property type="match status" value="1"/>
</dbReference>
<dbReference type="SUPFAM" id="SSF51215">
    <property type="entry name" value="Regulatory protein AraC"/>
    <property type="match status" value="1"/>
</dbReference>
<dbReference type="InterPro" id="IPR037923">
    <property type="entry name" value="HTH-like"/>
</dbReference>
<dbReference type="InterPro" id="IPR018062">
    <property type="entry name" value="HTH_AraC-typ_CS"/>
</dbReference>
<dbReference type="InterPro" id="IPR018060">
    <property type="entry name" value="HTH_AraC"/>
</dbReference>
<keyword evidence="6" id="KW-1185">Reference proteome</keyword>
<dbReference type="InterPro" id="IPR014710">
    <property type="entry name" value="RmlC-like_jellyroll"/>
</dbReference>
<evidence type="ECO:0000313" key="6">
    <source>
        <dbReference type="Proteomes" id="UP001618531"/>
    </source>
</evidence>
<dbReference type="PANTHER" id="PTHR43280">
    <property type="entry name" value="ARAC-FAMILY TRANSCRIPTIONAL REGULATOR"/>
    <property type="match status" value="1"/>
</dbReference>
<dbReference type="InterPro" id="IPR013096">
    <property type="entry name" value="Cupin_2"/>
</dbReference>
<evidence type="ECO:0000313" key="5">
    <source>
        <dbReference type="EMBL" id="MFK0521978.1"/>
    </source>
</evidence>
<keyword evidence="1" id="KW-0805">Transcription regulation</keyword>
<evidence type="ECO:0000259" key="4">
    <source>
        <dbReference type="PROSITE" id="PS01124"/>
    </source>
</evidence>
<gene>
    <name evidence="5" type="ORF">ACINKY_07160</name>
</gene>